<feature type="region of interest" description="Disordered" evidence="1">
    <location>
        <begin position="61"/>
        <end position="84"/>
    </location>
</feature>
<evidence type="ECO:0000313" key="4">
    <source>
        <dbReference type="Proteomes" id="UP001321498"/>
    </source>
</evidence>
<dbReference type="Proteomes" id="UP001321498">
    <property type="component" value="Chromosome"/>
</dbReference>
<gene>
    <name evidence="3" type="ORF">GCM10025866_13260</name>
</gene>
<accession>A0ABN6XKI4</accession>
<proteinExistence type="predicted"/>
<keyword evidence="4" id="KW-1185">Reference proteome</keyword>
<dbReference type="SUPFAM" id="SSF103473">
    <property type="entry name" value="MFS general substrate transporter"/>
    <property type="match status" value="1"/>
</dbReference>
<dbReference type="InterPro" id="IPR036259">
    <property type="entry name" value="MFS_trans_sf"/>
</dbReference>
<evidence type="ECO:0000313" key="3">
    <source>
        <dbReference type="EMBL" id="BDZ45417.1"/>
    </source>
</evidence>
<evidence type="ECO:0008006" key="5">
    <source>
        <dbReference type="Google" id="ProtNLM"/>
    </source>
</evidence>
<evidence type="ECO:0000256" key="1">
    <source>
        <dbReference type="SAM" id="MobiDB-lite"/>
    </source>
</evidence>
<reference evidence="4" key="1">
    <citation type="journal article" date="2019" name="Int. J. Syst. Evol. Microbiol.">
        <title>The Global Catalogue of Microorganisms (GCM) 10K type strain sequencing project: providing services to taxonomists for standard genome sequencing and annotation.</title>
        <authorList>
            <consortium name="The Broad Institute Genomics Platform"/>
            <consortium name="The Broad Institute Genome Sequencing Center for Infectious Disease"/>
            <person name="Wu L."/>
            <person name="Ma J."/>
        </authorList>
    </citation>
    <scope>NUCLEOTIDE SEQUENCE [LARGE SCALE GENOMIC DNA]</scope>
    <source>
        <strain evidence="4">NBRC 108725</strain>
    </source>
</reference>
<dbReference type="EMBL" id="AP027731">
    <property type="protein sequence ID" value="BDZ45417.1"/>
    <property type="molecule type" value="Genomic_DNA"/>
</dbReference>
<evidence type="ECO:0000256" key="2">
    <source>
        <dbReference type="SAM" id="Phobius"/>
    </source>
</evidence>
<organism evidence="3 4">
    <name type="scientific">Naasia aerilata</name>
    <dbReference type="NCBI Taxonomy" id="1162966"/>
    <lineage>
        <taxon>Bacteria</taxon>
        <taxon>Bacillati</taxon>
        <taxon>Actinomycetota</taxon>
        <taxon>Actinomycetes</taxon>
        <taxon>Micrococcales</taxon>
        <taxon>Microbacteriaceae</taxon>
        <taxon>Naasia</taxon>
    </lineage>
</organism>
<sequence length="84" mass="8350">MSAAADDPARAAARVSAVATIGYVAFLVGPPLIGFLADQVGLLLALCVVLVLVALAGLASPSARELPRSDAPVETEPGDAPVRG</sequence>
<protein>
    <recommendedName>
        <fullName evidence="5">MFS transporter</fullName>
    </recommendedName>
</protein>
<keyword evidence="2" id="KW-0472">Membrane</keyword>
<keyword evidence="2" id="KW-0812">Transmembrane</keyword>
<feature type="transmembrane region" description="Helical" evidence="2">
    <location>
        <begin position="39"/>
        <end position="59"/>
    </location>
</feature>
<feature type="transmembrane region" description="Helical" evidence="2">
    <location>
        <begin position="12"/>
        <end position="33"/>
    </location>
</feature>
<keyword evidence="2" id="KW-1133">Transmembrane helix</keyword>
<name>A0ABN6XKI4_9MICO</name>